<sequence>MMLMAWGPFRFTVPNYSVETISRSLSPRMEEQPIIGAAPLLHRLGPGAEEITLSSTFHPRHFNGRGLSQLAGVREAVNAQLPLHLVHINGAGQNIFGMWLATSISNEETTFDNAGTPQTVTVSLKLKRYDQSAARMAALSLSAGGISLSLGVGSSGSFSASLRLGF</sequence>
<organism evidence="1 2">
    <name type="scientific">Brucella tritici</name>
    <dbReference type="NCBI Taxonomy" id="94626"/>
    <lineage>
        <taxon>Bacteria</taxon>
        <taxon>Pseudomonadati</taxon>
        <taxon>Pseudomonadota</taxon>
        <taxon>Alphaproteobacteria</taxon>
        <taxon>Hyphomicrobiales</taxon>
        <taxon>Brucellaceae</taxon>
        <taxon>Brucella/Ochrobactrum group</taxon>
        <taxon>Brucella</taxon>
    </lineage>
</organism>
<evidence type="ECO:0000313" key="2">
    <source>
        <dbReference type="Proteomes" id="UP000430843"/>
    </source>
</evidence>
<dbReference type="EMBL" id="WBWA01000005">
    <property type="protein sequence ID" value="KAB2665986.1"/>
    <property type="molecule type" value="Genomic_DNA"/>
</dbReference>
<dbReference type="InterPro" id="IPR009734">
    <property type="entry name" value="Myoviridae_GpU"/>
</dbReference>
<name>A0A833FR22_9HYPH</name>
<gene>
    <name evidence="1" type="ORF">F9K91_07605</name>
</gene>
<reference evidence="1 2" key="1">
    <citation type="submission" date="2019-09" db="EMBL/GenBank/DDBJ databases">
        <title>Taxonomic organization of the family Brucellaceae based on a phylogenomic approach.</title>
        <authorList>
            <person name="Leclercq S."/>
            <person name="Cloeckaert A."/>
            <person name="Zygmunt M.S."/>
        </authorList>
    </citation>
    <scope>NUCLEOTIDE SEQUENCE [LARGE SCALE GENOMIC DNA]</scope>
    <source>
        <strain evidence="1 2">LMG 18957</strain>
    </source>
</reference>
<evidence type="ECO:0000313" key="1">
    <source>
        <dbReference type="EMBL" id="KAB2665986.1"/>
    </source>
</evidence>
<dbReference type="Pfam" id="PF06995">
    <property type="entry name" value="Phage_P2_GpU"/>
    <property type="match status" value="1"/>
</dbReference>
<proteinExistence type="predicted"/>
<dbReference type="AlphaFoldDB" id="A0A833FR22"/>
<dbReference type="Proteomes" id="UP000430843">
    <property type="component" value="Unassembled WGS sequence"/>
</dbReference>
<keyword evidence="2" id="KW-1185">Reference proteome</keyword>
<accession>A0A833FR22</accession>
<comment type="caution">
    <text evidence="1">The sequence shown here is derived from an EMBL/GenBank/DDBJ whole genome shotgun (WGS) entry which is preliminary data.</text>
</comment>
<protein>
    <submittedName>
        <fullName evidence="1">Phage tail protein</fullName>
    </submittedName>
</protein>